<dbReference type="Proteomes" id="UP001215598">
    <property type="component" value="Unassembled WGS sequence"/>
</dbReference>
<dbReference type="AlphaFoldDB" id="A0AAD7GV43"/>
<dbReference type="EMBL" id="JARKIB010000466">
    <property type="protein sequence ID" value="KAJ7705770.1"/>
    <property type="molecule type" value="Genomic_DNA"/>
</dbReference>
<evidence type="ECO:0000313" key="3">
    <source>
        <dbReference type="Proteomes" id="UP001215598"/>
    </source>
</evidence>
<evidence type="ECO:0000256" key="1">
    <source>
        <dbReference type="SAM" id="MobiDB-lite"/>
    </source>
</evidence>
<sequence>MPKASRQVAVSAFVIRNSGRKKVRLHLVVFGATTGWWSTRGWFLQFIGRDLDREGDSDAYEADFIDDRTPPPAEQSATAADLRPSSPSGKVIDIGSSDDMFRRPAGLKSTYICLLDFSGFPTAGCLTNTRFQHKRASADLSLSFVDLTSKKVKKDGLDSGSGRSRFMAGWMEEFMAKQAPKPVASTPPAKPPRLDFDQLELAKGLAASSADSVSTRSAKAKAEVARESPVWDIEEAAESRSPVDCKGKGKASSSVIHDASADVEDIFNSTPRDKGLKDVVDKARDASRSQLSSFVVRSRKGPSTESAVRSALADKNITMAKFFRDHASVLVEADSASRSGSVSNDGE</sequence>
<feature type="region of interest" description="Disordered" evidence="1">
    <location>
        <begin position="62"/>
        <end position="95"/>
    </location>
</feature>
<name>A0AAD7GV43_9AGAR</name>
<reference evidence="2" key="1">
    <citation type="submission" date="2023-03" db="EMBL/GenBank/DDBJ databases">
        <title>Massive genome expansion in bonnet fungi (Mycena s.s.) driven by repeated elements and novel gene families across ecological guilds.</title>
        <authorList>
            <consortium name="Lawrence Berkeley National Laboratory"/>
            <person name="Harder C.B."/>
            <person name="Miyauchi S."/>
            <person name="Viragh M."/>
            <person name="Kuo A."/>
            <person name="Thoen E."/>
            <person name="Andreopoulos B."/>
            <person name="Lu D."/>
            <person name="Skrede I."/>
            <person name="Drula E."/>
            <person name="Henrissat B."/>
            <person name="Morin E."/>
            <person name="Kohler A."/>
            <person name="Barry K."/>
            <person name="LaButti K."/>
            <person name="Morin E."/>
            <person name="Salamov A."/>
            <person name="Lipzen A."/>
            <person name="Mereny Z."/>
            <person name="Hegedus B."/>
            <person name="Baldrian P."/>
            <person name="Stursova M."/>
            <person name="Weitz H."/>
            <person name="Taylor A."/>
            <person name="Grigoriev I.V."/>
            <person name="Nagy L.G."/>
            <person name="Martin F."/>
            <person name="Kauserud H."/>
        </authorList>
    </citation>
    <scope>NUCLEOTIDE SEQUENCE</scope>
    <source>
        <strain evidence="2">CBHHK182m</strain>
    </source>
</reference>
<proteinExistence type="predicted"/>
<accession>A0AAD7GV43</accession>
<protein>
    <submittedName>
        <fullName evidence="2">Uncharacterized protein</fullName>
    </submittedName>
</protein>
<evidence type="ECO:0000313" key="2">
    <source>
        <dbReference type="EMBL" id="KAJ7705770.1"/>
    </source>
</evidence>
<comment type="caution">
    <text evidence="2">The sequence shown here is derived from an EMBL/GenBank/DDBJ whole genome shotgun (WGS) entry which is preliminary data.</text>
</comment>
<gene>
    <name evidence="2" type="ORF">B0H16DRAFT_1482126</name>
</gene>
<keyword evidence="3" id="KW-1185">Reference proteome</keyword>
<organism evidence="2 3">
    <name type="scientific">Mycena metata</name>
    <dbReference type="NCBI Taxonomy" id="1033252"/>
    <lineage>
        <taxon>Eukaryota</taxon>
        <taxon>Fungi</taxon>
        <taxon>Dikarya</taxon>
        <taxon>Basidiomycota</taxon>
        <taxon>Agaricomycotina</taxon>
        <taxon>Agaricomycetes</taxon>
        <taxon>Agaricomycetidae</taxon>
        <taxon>Agaricales</taxon>
        <taxon>Marasmiineae</taxon>
        <taxon>Mycenaceae</taxon>
        <taxon>Mycena</taxon>
    </lineage>
</organism>